<dbReference type="GO" id="GO:0004386">
    <property type="term" value="F:helicase activity"/>
    <property type="evidence" value="ECO:0007669"/>
    <property type="project" value="TreeGrafter"/>
</dbReference>
<dbReference type="Pfam" id="PF00271">
    <property type="entry name" value="Helicase_C"/>
    <property type="match status" value="1"/>
</dbReference>
<dbReference type="PROSITE" id="PS51192">
    <property type="entry name" value="HELICASE_ATP_BIND_1"/>
    <property type="match status" value="1"/>
</dbReference>
<evidence type="ECO:0000313" key="7">
    <source>
        <dbReference type="Proteomes" id="UP000664859"/>
    </source>
</evidence>
<keyword evidence="1" id="KW-0547">Nucleotide-binding</keyword>
<keyword evidence="7" id="KW-1185">Reference proteome</keyword>
<protein>
    <recommendedName>
        <fullName evidence="8">RNA helicase</fullName>
    </recommendedName>
</protein>
<dbReference type="Pfam" id="PF07717">
    <property type="entry name" value="OB_NTP_bind"/>
    <property type="match status" value="1"/>
</dbReference>
<dbReference type="PANTHER" id="PTHR18934">
    <property type="entry name" value="ATP-DEPENDENT RNA HELICASE"/>
    <property type="match status" value="1"/>
</dbReference>
<evidence type="ECO:0000259" key="5">
    <source>
        <dbReference type="PROSITE" id="PS51194"/>
    </source>
</evidence>
<dbReference type="InterPro" id="IPR048333">
    <property type="entry name" value="HA2_WH"/>
</dbReference>
<evidence type="ECO:0000256" key="1">
    <source>
        <dbReference type="ARBA" id="ARBA00022741"/>
    </source>
</evidence>
<dbReference type="SMART" id="SM00847">
    <property type="entry name" value="HA2"/>
    <property type="match status" value="1"/>
</dbReference>
<dbReference type="InterPro" id="IPR027417">
    <property type="entry name" value="P-loop_NTPase"/>
</dbReference>
<accession>A0A835Z8N8</accession>
<dbReference type="SMART" id="SM00487">
    <property type="entry name" value="DEXDc"/>
    <property type="match status" value="1"/>
</dbReference>
<dbReference type="CDD" id="cd17917">
    <property type="entry name" value="DEXHc_RHA-like"/>
    <property type="match status" value="1"/>
</dbReference>
<dbReference type="InterPro" id="IPR014001">
    <property type="entry name" value="Helicase_ATP-bd"/>
</dbReference>
<dbReference type="InterPro" id="IPR001650">
    <property type="entry name" value="Helicase_C-like"/>
</dbReference>
<feature type="region of interest" description="Disordered" evidence="3">
    <location>
        <begin position="1393"/>
        <end position="1422"/>
    </location>
</feature>
<dbReference type="PROSITE" id="PS51194">
    <property type="entry name" value="HELICASE_CTER"/>
    <property type="match status" value="1"/>
</dbReference>
<dbReference type="InterPro" id="IPR011545">
    <property type="entry name" value="DEAD/DEAH_box_helicase_dom"/>
</dbReference>
<feature type="compositionally biased region" description="Gly residues" evidence="3">
    <location>
        <begin position="1393"/>
        <end position="1417"/>
    </location>
</feature>
<name>A0A835Z8N8_9STRA</name>
<feature type="domain" description="Helicase ATP-binding" evidence="4">
    <location>
        <begin position="319"/>
        <end position="462"/>
    </location>
</feature>
<dbReference type="GO" id="GO:0005524">
    <property type="term" value="F:ATP binding"/>
    <property type="evidence" value="ECO:0007669"/>
    <property type="project" value="UniProtKB-KW"/>
</dbReference>
<evidence type="ECO:0000256" key="2">
    <source>
        <dbReference type="ARBA" id="ARBA00022840"/>
    </source>
</evidence>
<dbReference type="SMART" id="SM00490">
    <property type="entry name" value="HELICc"/>
    <property type="match status" value="1"/>
</dbReference>
<dbReference type="Gene3D" id="1.20.120.1080">
    <property type="match status" value="1"/>
</dbReference>
<dbReference type="PANTHER" id="PTHR18934:SF213">
    <property type="entry name" value="3'-5' RNA HELICASE YTHDC2"/>
    <property type="match status" value="1"/>
</dbReference>
<proteinExistence type="predicted"/>
<dbReference type="SUPFAM" id="SSF52540">
    <property type="entry name" value="P-loop containing nucleoside triphosphate hydrolases"/>
    <property type="match status" value="2"/>
</dbReference>
<organism evidence="6 7">
    <name type="scientific">Tribonema minus</name>
    <dbReference type="NCBI Taxonomy" id="303371"/>
    <lineage>
        <taxon>Eukaryota</taxon>
        <taxon>Sar</taxon>
        <taxon>Stramenopiles</taxon>
        <taxon>Ochrophyta</taxon>
        <taxon>PX clade</taxon>
        <taxon>Xanthophyceae</taxon>
        <taxon>Tribonematales</taxon>
        <taxon>Tribonemataceae</taxon>
        <taxon>Tribonema</taxon>
    </lineage>
</organism>
<dbReference type="Pfam" id="PF04408">
    <property type="entry name" value="WHD_HA2"/>
    <property type="match status" value="1"/>
</dbReference>
<dbReference type="OrthoDB" id="5600252at2759"/>
<sequence>MKDNTERKYLHTMCKGLGLVSKSRGTLVLLLQLRHKVPPVTPYSTQSHAVHLRTLKTSLLAPLKFQGDSRYITVRKAKKAGNAGGELPRLGELDLPRQVALATYFQAHPAGDEEMGAVMQLATEGGGIHTAAELAKQVRQQRTKAAGAAASGAGEAELKTRERCYLAAQERRRRQPQYQQMLRCRQNLPAWGYCESILELIRAHQVVLVSGETGCGKSTQVNCCGDSVLARVHMHTLASLPIVQRCEYVDCAAHCGVRDRGTRIGSTSAFLPIVRLRQEYAGATVHPGRRSAGGALHDRVRAAAPHLNRCNRRNRRAAEQVPQFILDDAAQGARCMIACTQPRRISAIAVAERIAEERCEEAGAVVGYTIRLESAMSSSVQLCMMTPGVLLKKLNTDPMLQQYTHVIIDEVHERDKSTEFLLIVLRDLLPLRPELKVVLMSATLQQGKYAAYFGGCPITTIGARTFPVQEFFLEDVLLQTGYLDGAEGAQQQRSAAGRAAQAGGALPSLQELAASLAAGAAPTFACALCGRRAFRSAEELGTHVAMCFGGEDAGGGGGAGATALDAVILIKRIHSRRVHRSPQPLLLNGIELPQQDSIMEGYCDEDALPEDSPENALEDQEPSSDLAPILEDEADITAVTGVVPAKVVWDGVGAFGMRTADHQAEDLLARYQFSFDDEMVDYDLIAALLRYICESAYEEPPSRAALLRCVCGNACEEGAVLVFLPGWDDITRQTDCLQRHPYFAGQQLRFRILQLHRHVHSARAYSYTSKSLSQARDGAAASCRLRRAAQRRSGVPTKRQREVFVRPPPGVRKIILSTNIAETSVTIDDVAFVVDSGRAKEQSYDPHLKLKTLVPQWVSKASAKQRKGRAGRTKAGVCFHLFSARRHGALRDHRESELLCSPLEELCLQAKVMGLAQGAPGEPDSIAAFLGKAMDPPHRQVLLLNCTPEGPPPVPLTLINFNLKIIIASTQHVSPHVTRARQARGHCSRASPGACLVVLACVKQHALPLYSGPHVKTMCSQRPPPPRPTPHSLSVRNAVELLQSIGALDEREGVTDLGARLAQLSVDPRVGKMMLWAYMLGCAGTAVAVACAMSYKDPFVLPMSAAQKREAKAAKLALASGAESDLVALLRAMEGYASARRGGGGHGAAHAFADRNFLSANTLGMIGRELQSLGLPLPTSPGPANANAGDLSLLASVLCAGLYPNVAHRGPGATNFRTLGGHLTKVHQSSVNSGRGQRLSEPADLRGSGDFVAFGEITRNAQLFVMSNTTPVPALALLLLCGNVTAAARGGDEGEGDGEGGDDAQEEPPELVLTLDDCVSLAAPRQLGERLLVLRQRLHRAFATRVRAPARSLGAAYDDTVRVVVALLHDPVIARSAAKSHNAAVALSMRVGGGGRNGTSGSGGRNGTSGGGGGGRGGHQHRQQNCTAISNEGDAEAVSAAASVAMATSTGGICSTLLQQESSPHALKTAVPQLGDRHIITSVLAAGDSAYGTADSAGGNGTTTPHDSRSARAVSVAKL</sequence>
<dbReference type="Gene3D" id="3.40.50.300">
    <property type="entry name" value="P-loop containing nucleotide triphosphate hydrolases"/>
    <property type="match status" value="3"/>
</dbReference>
<dbReference type="GO" id="GO:0003723">
    <property type="term" value="F:RNA binding"/>
    <property type="evidence" value="ECO:0007669"/>
    <property type="project" value="TreeGrafter"/>
</dbReference>
<reference evidence="6" key="1">
    <citation type="submission" date="2021-02" db="EMBL/GenBank/DDBJ databases">
        <title>First Annotated Genome of the Yellow-green Alga Tribonema minus.</title>
        <authorList>
            <person name="Mahan K.M."/>
        </authorList>
    </citation>
    <scope>NUCLEOTIDE SEQUENCE</scope>
    <source>
        <strain evidence="6">UTEX B ZZ1240</strain>
    </source>
</reference>
<dbReference type="EMBL" id="JAFCMP010000079">
    <property type="protein sequence ID" value="KAG5188009.1"/>
    <property type="molecule type" value="Genomic_DNA"/>
</dbReference>
<comment type="caution">
    <text evidence="6">The sequence shown here is derived from an EMBL/GenBank/DDBJ whole genome shotgun (WGS) entry which is preliminary data.</text>
</comment>
<dbReference type="InterPro" id="IPR007502">
    <property type="entry name" value="Helicase-assoc_dom"/>
</dbReference>
<gene>
    <name evidence="6" type="ORF">JKP88DRAFT_262359</name>
</gene>
<keyword evidence="2" id="KW-0067">ATP-binding</keyword>
<dbReference type="InterPro" id="IPR011709">
    <property type="entry name" value="DEAD-box_helicase_OB_fold"/>
</dbReference>
<dbReference type="CDD" id="cd18791">
    <property type="entry name" value="SF2_C_RHA"/>
    <property type="match status" value="1"/>
</dbReference>
<evidence type="ECO:0000256" key="3">
    <source>
        <dbReference type="SAM" id="MobiDB-lite"/>
    </source>
</evidence>
<feature type="domain" description="Helicase C-terminal" evidence="5">
    <location>
        <begin position="751"/>
        <end position="914"/>
    </location>
</feature>
<evidence type="ECO:0000259" key="4">
    <source>
        <dbReference type="PROSITE" id="PS51192"/>
    </source>
</evidence>
<dbReference type="Proteomes" id="UP000664859">
    <property type="component" value="Unassembled WGS sequence"/>
</dbReference>
<evidence type="ECO:0000313" key="6">
    <source>
        <dbReference type="EMBL" id="KAG5188009.1"/>
    </source>
</evidence>
<dbReference type="Pfam" id="PF00270">
    <property type="entry name" value="DEAD"/>
    <property type="match status" value="1"/>
</dbReference>
<dbReference type="Pfam" id="PF21010">
    <property type="entry name" value="HA2_C"/>
    <property type="match status" value="1"/>
</dbReference>
<feature type="region of interest" description="Disordered" evidence="3">
    <location>
        <begin position="1496"/>
        <end position="1519"/>
    </location>
</feature>
<evidence type="ECO:0008006" key="8">
    <source>
        <dbReference type="Google" id="ProtNLM"/>
    </source>
</evidence>